<dbReference type="Proteomes" id="UP001321749">
    <property type="component" value="Unassembled WGS sequence"/>
</dbReference>
<sequence>MILAAKRKFTGVRKLAALIGVAHGVFLAWYVLAVLSVRTKRQLNTIQPVTRSWTGADEEGWLMIGFIESDCIEPFLAWGK</sequence>
<reference evidence="2" key="2">
    <citation type="submission" date="2023-06" db="EMBL/GenBank/DDBJ databases">
        <authorList>
            <consortium name="Lawrence Berkeley National Laboratory"/>
            <person name="Mondo S.J."/>
            <person name="Hensen N."/>
            <person name="Bonometti L."/>
            <person name="Westerberg I."/>
            <person name="Brannstrom I.O."/>
            <person name="Guillou S."/>
            <person name="Cros-Aarteil S."/>
            <person name="Calhoun S."/>
            <person name="Haridas S."/>
            <person name="Kuo A."/>
            <person name="Pangilinan J."/>
            <person name="Riley R."/>
            <person name="Labutti K."/>
            <person name="Andreopoulos B."/>
            <person name="Lipzen A."/>
            <person name="Chen C."/>
            <person name="Yanf M."/>
            <person name="Daum C."/>
            <person name="Ng V."/>
            <person name="Clum A."/>
            <person name="Steindorff A."/>
            <person name="Ohm R."/>
            <person name="Martin F."/>
            <person name="Silar P."/>
            <person name="Natvig D."/>
            <person name="Lalanne C."/>
            <person name="Gautier V."/>
            <person name="Ament-Velasquez S.L."/>
            <person name="Kruys A."/>
            <person name="Hutchinson M.I."/>
            <person name="Powell A.J."/>
            <person name="Barry K."/>
            <person name="Miller A.N."/>
            <person name="Grigoriev I.V."/>
            <person name="Debuchy R."/>
            <person name="Gladieux P."/>
            <person name="Thoren M.H."/>
            <person name="Johannesson H."/>
        </authorList>
    </citation>
    <scope>NUCLEOTIDE SEQUENCE</scope>
    <source>
        <strain evidence="2">PSN324</strain>
    </source>
</reference>
<reference evidence="2" key="1">
    <citation type="journal article" date="2023" name="Mol. Phylogenet. Evol.">
        <title>Genome-scale phylogeny and comparative genomics of the fungal order Sordariales.</title>
        <authorList>
            <person name="Hensen N."/>
            <person name="Bonometti L."/>
            <person name="Westerberg I."/>
            <person name="Brannstrom I.O."/>
            <person name="Guillou S."/>
            <person name="Cros-Aarteil S."/>
            <person name="Calhoun S."/>
            <person name="Haridas S."/>
            <person name="Kuo A."/>
            <person name="Mondo S."/>
            <person name="Pangilinan J."/>
            <person name="Riley R."/>
            <person name="LaButti K."/>
            <person name="Andreopoulos B."/>
            <person name="Lipzen A."/>
            <person name="Chen C."/>
            <person name="Yan M."/>
            <person name="Daum C."/>
            <person name="Ng V."/>
            <person name="Clum A."/>
            <person name="Steindorff A."/>
            <person name="Ohm R.A."/>
            <person name="Martin F."/>
            <person name="Silar P."/>
            <person name="Natvig D.O."/>
            <person name="Lalanne C."/>
            <person name="Gautier V."/>
            <person name="Ament-Velasquez S.L."/>
            <person name="Kruys A."/>
            <person name="Hutchinson M.I."/>
            <person name="Powell A.J."/>
            <person name="Barry K."/>
            <person name="Miller A.N."/>
            <person name="Grigoriev I.V."/>
            <person name="Debuchy R."/>
            <person name="Gladieux P."/>
            <person name="Hiltunen Thoren M."/>
            <person name="Johannesson H."/>
        </authorList>
    </citation>
    <scope>NUCLEOTIDE SEQUENCE</scope>
    <source>
        <strain evidence="2">PSN324</strain>
    </source>
</reference>
<comment type="caution">
    <text evidence="2">The sequence shown here is derived from an EMBL/GenBank/DDBJ whole genome shotgun (WGS) entry which is preliminary data.</text>
</comment>
<feature type="non-terminal residue" evidence="2">
    <location>
        <position position="80"/>
    </location>
</feature>
<evidence type="ECO:0000313" key="3">
    <source>
        <dbReference type="Proteomes" id="UP001321749"/>
    </source>
</evidence>
<gene>
    <name evidence="2" type="ORF">QBC42DRAFT_276644</name>
</gene>
<evidence type="ECO:0000256" key="1">
    <source>
        <dbReference type="SAM" id="Phobius"/>
    </source>
</evidence>
<keyword evidence="1" id="KW-0472">Membrane</keyword>
<evidence type="ECO:0000313" key="2">
    <source>
        <dbReference type="EMBL" id="KAK4458493.1"/>
    </source>
</evidence>
<protein>
    <submittedName>
        <fullName evidence="2">Uncharacterized protein</fullName>
    </submittedName>
</protein>
<organism evidence="2 3">
    <name type="scientific">Cladorrhinum samala</name>
    <dbReference type="NCBI Taxonomy" id="585594"/>
    <lineage>
        <taxon>Eukaryota</taxon>
        <taxon>Fungi</taxon>
        <taxon>Dikarya</taxon>
        <taxon>Ascomycota</taxon>
        <taxon>Pezizomycotina</taxon>
        <taxon>Sordariomycetes</taxon>
        <taxon>Sordariomycetidae</taxon>
        <taxon>Sordariales</taxon>
        <taxon>Podosporaceae</taxon>
        <taxon>Cladorrhinum</taxon>
    </lineage>
</organism>
<keyword evidence="1" id="KW-1133">Transmembrane helix</keyword>
<feature type="transmembrane region" description="Helical" evidence="1">
    <location>
        <begin position="15"/>
        <end position="37"/>
    </location>
</feature>
<dbReference type="EMBL" id="MU865067">
    <property type="protein sequence ID" value="KAK4458493.1"/>
    <property type="molecule type" value="Genomic_DNA"/>
</dbReference>
<proteinExistence type="predicted"/>
<accession>A0AAV9HCV8</accession>
<name>A0AAV9HCV8_9PEZI</name>
<dbReference type="AlphaFoldDB" id="A0AAV9HCV8"/>
<keyword evidence="3" id="KW-1185">Reference proteome</keyword>
<keyword evidence="1" id="KW-0812">Transmembrane</keyword>